<proteinExistence type="predicted"/>
<dbReference type="PROSITE" id="PS50221">
    <property type="entry name" value="GAIN_B"/>
    <property type="match status" value="1"/>
</dbReference>
<evidence type="ECO:0000256" key="8">
    <source>
        <dbReference type="SAM" id="SignalP"/>
    </source>
</evidence>
<name>A0AAN9C0H2_9CAEN</name>
<gene>
    <name evidence="11" type="ORF">V1264_011985</name>
</gene>
<keyword evidence="2 7" id="KW-0812">Transmembrane</keyword>
<feature type="compositionally biased region" description="Basic residues" evidence="6">
    <location>
        <begin position="1368"/>
        <end position="1377"/>
    </location>
</feature>
<keyword evidence="8" id="KW-0732">Signal</keyword>
<dbReference type="Gene3D" id="1.20.1070.10">
    <property type="entry name" value="Rhodopsin 7-helix transmembrane proteins"/>
    <property type="match status" value="1"/>
</dbReference>
<feature type="region of interest" description="Disordered" evidence="6">
    <location>
        <begin position="199"/>
        <end position="234"/>
    </location>
</feature>
<dbReference type="SUPFAM" id="SSF81321">
    <property type="entry name" value="Family A G protein-coupled receptor-like"/>
    <property type="match status" value="1"/>
</dbReference>
<dbReference type="InterPro" id="IPR017981">
    <property type="entry name" value="GPCR_2-like_7TM"/>
</dbReference>
<feature type="transmembrane region" description="Helical" evidence="7">
    <location>
        <begin position="1263"/>
        <end position="1284"/>
    </location>
</feature>
<reference evidence="11 12" key="1">
    <citation type="submission" date="2024-02" db="EMBL/GenBank/DDBJ databases">
        <title>Chromosome-scale genome assembly of the rough periwinkle Littorina saxatilis.</title>
        <authorList>
            <person name="De Jode A."/>
            <person name="Faria R."/>
            <person name="Formenti G."/>
            <person name="Sims Y."/>
            <person name="Smith T.P."/>
            <person name="Tracey A."/>
            <person name="Wood J.M.D."/>
            <person name="Zagrodzka Z.B."/>
            <person name="Johannesson K."/>
            <person name="Butlin R.K."/>
            <person name="Leder E.H."/>
        </authorList>
    </citation>
    <scope>NUCLEOTIDE SEQUENCE [LARGE SCALE GENOMIC DNA]</scope>
    <source>
        <strain evidence="11">Snail1</strain>
        <tissue evidence="11">Muscle</tissue>
    </source>
</reference>
<feature type="transmembrane region" description="Helical" evidence="7">
    <location>
        <begin position="1220"/>
        <end position="1243"/>
    </location>
</feature>
<evidence type="ECO:0000256" key="3">
    <source>
        <dbReference type="ARBA" id="ARBA00022989"/>
    </source>
</evidence>
<dbReference type="PRINTS" id="PR00249">
    <property type="entry name" value="GPCRSECRETIN"/>
</dbReference>
<evidence type="ECO:0000313" key="11">
    <source>
        <dbReference type="EMBL" id="KAK7112540.1"/>
    </source>
</evidence>
<feature type="transmembrane region" description="Helical" evidence="7">
    <location>
        <begin position="1178"/>
        <end position="1200"/>
    </location>
</feature>
<dbReference type="InterPro" id="IPR000832">
    <property type="entry name" value="GPCR_2_secretin-like"/>
</dbReference>
<dbReference type="InterPro" id="IPR046338">
    <property type="entry name" value="GAIN_dom_sf"/>
</dbReference>
<protein>
    <submittedName>
        <fullName evidence="11">Uncharacterized protein</fullName>
    </submittedName>
</protein>
<dbReference type="PROSITE" id="PS50261">
    <property type="entry name" value="G_PROTEIN_RECEP_F2_4"/>
    <property type="match status" value="1"/>
</dbReference>
<sequence>MWRRCLLLVAAVLMLILPCLPRVQAEDGYQNVADNYYCPQTKLWSFVGVGTLEEMEDYLCYSVFNAMTFNEALNHCHAHQAQLFSLVEPYDNYVIPSGPELAEFLASNGVTNIWHGYYVRDGRLTRDIFPIETPEDSPDADNIPWERSETDAEPRGTSDCFELAINLTDTCDPTVDFPQGQFFSPEMPPLESTVAPFTLPPTFEPPETGQPSRRKRSPEVVDPKVNPMSRSESEFKDRAKRAVVEGCGSRKVVVRSKPCGQRLPFVCVKPAVEKQDTSLYPVEQICRPDEIGNYDFAFSSCISFDRESVNYYTAASRCEAKDEELGRPRTLYRPFMKAPSSFLDGLIVEALRKTFGSEGGDFPPHSMAWVERSVKVENDCVALIMDPNFITTVSWDCAAELPFYICEHVTTPTDMSTLEVNITGEQGIEIRKIPRSKDIEAFIPYSVTSDGPSDDFSEVSPIVSCVYDSPLVPKMQTMTLVRGGVPIAGRQKRQESDSVFEPQINIPLEFGSPKENSEGGADYLVADYYWCEVNNLNTGQVHRSGRVFVRVKEIEMYTASIAASPTFTSPSNLVLYSLTGEDDEFQIDDQMNGAMERSAFQHRILRIRPKVRPRGSQRMIMDFYIFNKTTAQSKFEPSSTFMLKAQDSLADHLRRTVNSTNFNFDIASLRLRSIDICPNTSVYDPISKKTYEIPDTELGRVYTSPGTCGANNEPYVKLRCKGDKLYGAYWSGFQPNEGCNFTDAVTSPSTETLRNISVSEISNVTLGDVVQNTREAMDEIDTFAAVDIVYFADILQQAADLDNISIETGQEILELVDSVTTVNDSVLNDSNRLGNATNRIIKAIDELGDKIQLDDDTGRVRLVSNTTAVEVWNLSKVKDDVIIGLELRLDGGEPVPVLESKDLFSLFENGSPTYTETDAAIFLSAEFVRMIINDNPGKDVRLSMNLFAETALFKLGRLEARDNISRSTALNSKVISAKVTVDGVPVTDLASKMVTTVNLPFVKRPVETRAQNSTCVFWDFSGAGGQGAWSDEGCHYDRTLEGRDVCVCDHLTNFAVLLDLYGQSALDQEHQLALSLLTIIGLSLSIAGLTITVLSFLLIKKLRKGKPQQTLFNMALAMLASWIVFLAGFTRVESHAGCIAVAAMLHYFILASFMWMLMEGILQYLLFVKVLGNSFENYMLKTAIPAWGLPLIPVIVVLAIDVDLYRGGDQYCWMSLTPFYYAFLAPVCLVMLSNIIVYVMVVVNICRRNNIASSGTNKRAVGIRASVACFIVLGLSWVFAFFAIEDARVVFQYLFTITTSLQGFLVFLVFTARDPNVRAFWQGVCCRTSKSDKSSTSNKTKGSYEEHRRHRPVHYNLSGGSDEVALSRSHHQQHSYSRRTSPTHLSPTNSNSSYGNGSGYGNAFQNGAYH</sequence>
<keyword evidence="12" id="KW-1185">Reference proteome</keyword>
<feature type="transmembrane region" description="Helical" evidence="7">
    <location>
        <begin position="1144"/>
        <end position="1166"/>
    </location>
</feature>
<dbReference type="PANTHER" id="PTHR47767:SF1">
    <property type="entry name" value="ADHESION G PROTEIN-COUPLED RECEPTOR G7"/>
    <property type="match status" value="1"/>
</dbReference>
<feature type="signal peptide" evidence="8">
    <location>
        <begin position="1"/>
        <end position="25"/>
    </location>
</feature>
<dbReference type="Pfam" id="PF00002">
    <property type="entry name" value="7tm_2"/>
    <property type="match status" value="1"/>
</dbReference>
<dbReference type="GO" id="GO:0016020">
    <property type="term" value="C:membrane"/>
    <property type="evidence" value="ECO:0007669"/>
    <property type="project" value="UniProtKB-SubCell"/>
</dbReference>
<dbReference type="Proteomes" id="UP001374579">
    <property type="component" value="Unassembled WGS sequence"/>
</dbReference>
<feature type="transmembrane region" description="Helical" evidence="7">
    <location>
        <begin position="1290"/>
        <end position="1310"/>
    </location>
</feature>
<dbReference type="InterPro" id="IPR053066">
    <property type="entry name" value="ADGR_G7"/>
</dbReference>
<dbReference type="GO" id="GO:0004930">
    <property type="term" value="F:G protein-coupled receptor activity"/>
    <property type="evidence" value="ECO:0007669"/>
    <property type="project" value="InterPro"/>
</dbReference>
<feature type="region of interest" description="Disordered" evidence="6">
    <location>
        <begin position="1328"/>
        <end position="1355"/>
    </location>
</feature>
<evidence type="ECO:0000256" key="2">
    <source>
        <dbReference type="ARBA" id="ARBA00022692"/>
    </source>
</evidence>
<feature type="region of interest" description="Disordered" evidence="6">
    <location>
        <begin position="1368"/>
        <end position="1410"/>
    </location>
</feature>
<dbReference type="EMBL" id="JBAMIC010000002">
    <property type="protein sequence ID" value="KAK7112540.1"/>
    <property type="molecule type" value="Genomic_DNA"/>
</dbReference>
<evidence type="ECO:0000256" key="5">
    <source>
        <dbReference type="ARBA" id="ARBA00023157"/>
    </source>
</evidence>
<evidence type="ECO:0000256" key="6">
    <source>
        <dbReference type="SAM" id="MobiDB-lite"/>
    </source>
</evidence>
<dbReference type="CDD" id="cd15040">
    <property type="entry name" value="7tmB2_Adhesion"/>
    <property type="match status" value="1"/>
</dbReference>
<organism evidence="11 12">
    <name type="scientific">Littorina saxatilis</name>
    <dbReference type="NCBI Taxonomy" id="31220"/>
    <lineage>
        <taxon>Eukaryota</taxon>
        <taxon>Metazoa</taxon>
        <taxon>Spiralia</taxon>
        <taxon>Lophotrochozoa</taxon>
        <taxon>Mollusca</taxon>
        <taxon>Gastropoda</taxon>
        <taxon>Caenogastropoda</taxon>
        <taxon>Littorinimorpha</taxon>
        <taxon>Littorinoidea</taxon>
        <taxon>Littorinidae</taxon>
        <taxon>Littorina</taxon>
    </lineage>
</organism>
<feature type="domain" description="G-protein coupled receptors family 2 profile 2" evidence="10">
    <location>
        <begin position="1074"/>
        <end position="1314"/>
    </location>
</feature>
<comment type="subcellular location">
    <subcellularLocation>
        <location evidence="1">Membrane</location>
        <topology evidence="1">Multi-pass membrane protein</topology>
    </subcellularLocation>
</comment>
<keyword evidence="4 7" id="KW-0472">Membrane</keyword>
<dbReference type="SMART" id="SM00303">
    <property type="entry name" value="GPS"/>
    <property type="match status" value="1"/>
</dbReference>
<feature type="chain" id="PRO_5042859099" evidence="8">
    <location>
        <begin position="26"/>
        <end position="1410"/>
    </location>
</feature>
<accession>A0AAN9C0H2</accession>
<dbReference type="PANTHER" id="PTHR47767">
    <property type="entry name" value="ADHESION G PROTEIN-COUPLED RECEPTOR G7"/>
    <property type="match status" value="1"/>
</dbReference>
<feature type="compositionally biased region" description="Basic and acidic residues" evidence="6">
    <location>
        <begin position="144"/>
        <end position="156"/>
    </location>
</feature>
<evidence type="ECO:0000256" key="4">
    <source>
        <dbReference type="ARBA" id="ARBA00023136"/>
    </source>
</evidence>
<evidence type="ECO:0000313" key="12">
    <source>
        <dbReference type="Proteomes" id="UP001374579"/>
    </source>
</evidence>
<dbReference type="Pfam" id="PF01825">
    <property type="entry name" value="GPS"/>
    <property type="match status" value="1"/>
</dbReference>
<feature type="domain" description="GAIN-B" evidence="9">
    <location>
        <begin position="894"/>
        <end position="1064"/>
    </location>
</feature>
<dbReference type="Gene3D" id="2.60.220.50">
    <property type="match status" value="1"/>
</dbReference>
<feature type="region of interest" description="Disordered" evidence="6">
    <location>
        <begin position="133"/>
        <end position="156"/>
    </location>
</feature>
<dbReference type="InterPro" id="IPR057244">
    <property type="entry name" value="GAIN_B"/>
</dbReference>
<evidence type="ECO:0000259" key="9">
    <source>
        <dbReference type="PROSITE" id="PS50221"/>
    </source>
</evidence>
<keyword evidence="3 7" id="KW-1133">Transmembrane helix</keyword>
<evidence type="ECO:0000256" key="1">
    <source>
        <dbReference type="ARBA" id="ARBA00004141"/>
    </source>
</evidence>
<evidence type="ECO:0000256" key="7">
    <source>
        <dbReference type="SAM" id="Phobius"/>
    </source>
</evidence>
<evidence type="ECO:0000259" key="10">
    <source>
        <dbReference type="PROSITE" id="PS50261"/>
    </source>
</evidence>
<dbReference type="GO" id="GO:0007166">
    <property type="term" value="P:cell surface receptor signaling pathway"/>
    <property type="evidence" value="ECO:0007669"/>
    <property type="project" value="InterPro"/>
</dbReference>
<comment type="caution">
    <text evidence="11">The sequence shown here is derived from an EMBL/GenBank/DDBJ whole genome shotgun (WGS) entry which is preliminary data.</text>
</comment>
<keyword evidence="5" id="KW-1015">Disulfide bond</keyword>
<feature type="transmembrane region" description="Helical" evidence="7">
    <location>
        <begin position="1111"/>
        <end position="1132"/>
    </location>
</feature>
<dbReference type="InterPro" id="IPR000203">
    <property type="entry name" value="GPS"/>
</dbReference>
<feature type="transmembrane region" description="Helical" evidence="7">
    <location>
        <begin position="1072"/>
        <end position="1099"/>
    </location>
</feature>